<proteinExistence type="predicted"/>
<keyword evidence="3" id="KW-1185">Reference proteome</keyword>
<protein>
    <submittedName>
        <fullName evidence="2">Uncharacterized protein</fullName>
    </submittedName>
</protein>
<feature type="compositionally biased region" description="Basic residues" evidence="1">
    <location>
        <begin position="110"/>
        <end position="120"/>
    </location>
</feature>
<sequence length="155" mass="17918">MKKIGEIVHKSKSTIQYIERYRELVTFDPRYRSKRHPMLNSMHKRNVLRKVQDNPRISASEVAADLKTYYNIEITLQNGGTAALMDEPPLPPPWCPIQVERLLRYFKHGGRSINGHHRPRPGSSRNRYVSSSVQANSIPTIFIRSGEARARLVIR</sequence>
<comment type="caution">
    <text evidence="2">The sequence shown here is derived from an EMBL/GenBank/DDBJ whole genome shotgun (WGS) entry which is preliminary data.</text>
</comment>
<evidence type="ECO:0000256" key="1">
    <source>
        <dbReference type="SAM" id="MobiDB-lite"/>
    </source>
</evidence>
<evidence type="ECO:0000313" key="2">
    <source>
        <dbReference type="EMBL" id="GBN70874.1"/>
    </source>
</evidence>
<dbReference type="AlphaFoldDB" id="A0A4Y2R578"/>
<organism evidence="2 3">
    <name type="scientific">Araneus ventricosus</name>
    <name type="common">Orbweaver spider</name>
    <name type="synonym">Epeira ventricosa</name>
    <dbReference type="NCBI Taxonomy" id="182803"/>
    <lineage>
        <taxon>Eukaryota</taxon>
        <taxon>Metazoa</taxon>
        <taxon>Ecdysozoa</taxon>
        <taxon>Arthropoda</taxon>
        <taxon>Chelicerata</taxon>
        <taxon>Arachnida</taxon>
        <taxon>Araneae</taxon>
        <taxon>Araneomorphae</taxon>
        <taxon>Entelegynae</taxon>
        <taxon>Araneoidea</taxon>
        <taxon>Araneidae</taxon>
        <taxon>Araneus</taxon>
    </lineage>
</organism>
<reference evidence="2 3" key="1">
    <citation type="journal article" date="2019" name="Sci. Rep.">
        <title>Orb-weaving spider Araneus ventricosus genome elucidates the spidroin gene catalogue.</title>
        <authorList>
            <person name="Kono N."/>
            <person name="Nakamura H."/>
            <person name="Ohtoshi R."/>
            <person name="Moran D.A.P."/>
            <person name="Shinohara A."/>
            <person name="Yoshida Y."/>
            <person name="Fujiwara M."/>
            <person name="Mori M."/>
            <person name="Tomita M."/>
            <person name="Arakawa K."/>
        </authorList>
    </citation>
    <scope>NUCLEOTIDE SEQUENCE [LARGE SCALE GENOMIC DNA]</scope>
</reference>
<evidence type="ECO:0000313" key="3">
    <source>
        <dbReference type="Proteomes" id="UP000499080"/>
    </source>
</evidence>
<dbReference type="Proteomes" id="UP000499080">
    <property type="component" value="Unassembled WGS sequence"/>
</dbReference>
<gene>
    <name evidence="2" type="ORF">AVEN_254680_1</name>
</gene>
<name>A0A4Y2R578_ARAVE</name>
<dbReference type="EMBL" id="BGPR01015860">
    <property type="protein sequence ID" value="GBN70874.1"/>
    <property type="molecule type" value="Genomic_DNA"/>
</dbReference>
<feature type="region of interest" description="Disordered" evidence="1">
    <location>
        <begin position="110"/>
        <end position="130"/>
    </location>
</feature>
<accession>A0A4Y2R578</accession>